<proteinExistence type="predicted"/>
<reference evidence="2 3" key="1">
    <citation type="submission" date="2018-11" db="EMBL/GenBank/DDBJ databases">
        <authorList>
            <consortium name="Pathogen Informatics"/>
        </authorList>
    </citation>
    <scope>NUCLEOTIDE SEQUENCE [LARGE SCALE GENOMIC DNA]</scope>
</reference>
<dbReference type="EMBL" id="UYYB01127806">
    <property type="protein sequence ID" value="VDM84139.1"/>
    <property type="molecule type" value="Genomic_DNA"/>
</dbReference>
<evidence type="ECO:0000256" key="1">
    <source>
        <dbReference type="SAM" id="MobiDB-lite"/>
    </source>
</evidence>
<organism evidence="2 3">
    <name type="scientific">Strongylus vulgaris</name>
    <name type="common">Blood worm</name>
    <dbReference type="NCBI Taxonomy" id="40348"/>
    <lineage>
        <taxon>Eukaryota</taxon>
        <taxon>Metazoa</taxon>
        <taxon>Ecdysozoa</taxon>
        <taxon>Nematoda</taxon>
        <taxon>Chromadorea</taxon>
        <taxon>Rhabditida</taxon>
        <taxon>Rhabditina</taxon>
        <taxon>Rhabditomorpha</taxon>
        <taxon>Strongyloidea</taxon>
        <taxon>Strongylidae</taxon>
        <taxon>Strongylus</taxon>
    </lineage>
</organism>
<keyword evidence="3" id="KW-1185">Reference proteome</keyword>
<name>A0A3P7JVT1_STRVU</name>
<evidence type="ECO:0000313" key="3">
    <source>
        <dbReference type="Proteomes" id="UP000270094"/>
    </source>
</evidence>
<protein>
    <submittedName>
        <fullName evidence="2">Uncharacterized protein</fullName>
    </submittedName>
</protein>
<sequence length="152" mass="16432">MLRKKRITDFEAGKEIHKKHDKRLFTVQAGLFGNPRPPGATVAYIRWPSSFISGPQAPHYTALPIRPHSLLHARFVKPVDVAVGQTSLTCKKCSCCTIGPFGSIDRGGKDCCDCRKCYGQPPGNGYPPPTVAPPPPVPIYPTTLPHPPGPPG</sequence>
<accession>A0A3P7JVT1</accession>
<gene>
    <name evidence="2" type="ORF">SVUK_LOCUS19137</name>
</gene>
<dbReference type="OrthoDB" id="5876456at2759"/>
<feature type="region of interest" description="Disordered" evidence="1">
    <location>
        <begin position="124"/>
        <end position="152"/>
    </location>
</feature>
<feature type="non-terminal residue" evidence="2">
    <location>
        <position position="152"/>
    </location>
</feature>
<evidence type="ECO:0000313" key="2">
    <source>
        <dbReference type="EMBL" id="VDM84139.1"/>
    </source>
</evidence>
<dbReference type="AlphaFoldDB" id="A0A3P7JVT1"/>
<dbReference type="Proteomes" id="UP000270094">
    <property type="component" value="Unassembled WGS sequence"/>
</dbReference>